<dbReference type="PANTHER" id="PTHR43015:SF1">
    <property type="entry name" value="D-RIBITOL-5-PHOSPHATE CYTIDYLYLTRANSFERASE"/>
    <property type="match status" value="1"/>
</dbReference>
<gene>
    <name evidence="5" type="primary">ISPD</name>
</gene>
<dbReference type="FunFam" id="3.90.550.10:FF:000003">
    <property type="entry name" value="2-C-methyl-D-erythritol 4-phosphate cytidylyltransferase"/>
    <property type="match status" value="1"/>
</dbReference>
<dbReference type="AlphaFoldDB" id="T2MK43"/>
<comment type="similarity">
    <text evidence="1">Belongs to the IspD/TarI cytidylyltransferase family. IspD subfamily.</text>
</comment>
<reference evidence="5" key="1">
    <citation type="journal article" date="2013" name="Genome Biol. Evol.">
        <title>Punctuated emergences of genetic and phenotypic innovations in eumetazoan, bilaterian, euteleostome, and hominidae ancestors.</title>
        <authorList>
            <person name="Wenger Y."/>
            <person name="Galliot B."/>
        </authorList>
    </citation>
    <scope>NUCLEOTIDE SEQUENCE</scope>
    <source>
        <tissue evidence="5">Whole animals</tissue>
    </source>
</reference>
<dbReference type="GO" id="GO:0035269">
    <property type="term" value="P:protein O-linked glycosylation via mannose"/>
    <property type="evidence" value="ECO:0007669"/>
    <property type="project" value="TreeGrafter"/>
</dbReference>
<name>T2MK43_HYDVU</name>
<dbReference type="GO" id="GO:0008299">
    <property type="term" value="P:isoprenoid biosynthetic process"/>
    <property type="evidence" value="ECO:0007669"/>
    <property type="project" value="InterPro"/>
</dbReference>
<dbReference type="Pfam" id="PF01128">
    <property type="entry name" value="IspD"/>
    <property type="match status" value="1"/>
</dbReference>
<evidence type="ECO:0000256" key="3">
    <source>
        <dbReference type="ARBA" id="ARBA00022695"/>
    </source>
</evidence>
<proteinExistence type="evidence at transcript level"/>
<dbReference type="InterPro" id="IPR029044">
    <property type="entry name" value="Nucleotide-diphossugar_trans"/>
</dbReference>
<dbReference type="SUPFAM" id="SSF53448">
    <property type="entry name" value="Nucleotide-diphospho-sugar transferases"/>
    <property type="match status" value="1"/>
</dbReference>
<organism evidence="5">
    <name type="scientific">Hydra vulgaris</name>
    <name type="common">Hydra</name>
    <name type="synonym">Hydra attenuata</name>
    <dbReference type="NCBI Taxonomy" id="6087"/>
    <lineage>
        <taxon>Eukaryota</taxon>
        <taxon>Metazoa</taxon>
        <taxon>Cnidaria</taxon>
        <taxon>Hydrozoa</taxon>
        <taxon>Hydroidolina</taxon>
        <taxon>Anthoathecata</taxon>
        <taxon>Aplanulata</taxon>
        <taxon>Hydridae</taxon>
        <taxon>Hydra</taxon>
    </lineage>
</organism>
<dbReference type="Gene3D" id="3.90.550.10">
    <property type="entry name" value="Spore Coat Polysaccharide Biosynthesis Protein SpsA, Chain A"/>
    <property type="match status" value="1"/>
</dbReference>
<evidence type="ECO:0000256" key="2">
    <source>
        <dbReference type="ARBA" id="ARBA00022679"/>
    </source>
</evidence>
<dbReference type="OrthoDB" id="414267at2759"/>
<dbReference type="PROSITE" id="PS01295">
    <property type="entry name" value="ISPD"/>
    <property type="match status" value="1"/>
</dbReference>
<dbReference type="InterPro" id="IPR034683">
    <property type="entry name" value="IspD/TarI"/>
</dbReference>
<dbReference type="GO" id="GO:0050518">
    <property type="term" value="F:2-C-methyl-D-erythritol 4-phosphate cytidylyltransferase activity"/>
    <property type="evidence" value="ECO:0007669"/>
    <property type="project" value="UniProtKB-ARBA"/>
</dbReference>
<dbReference type="InterPro" id="IPR018294">
    <property type="entry name" value="ISPD_synthase_CS"/>
</dbReference>
<evidence type="ECO:0000256" key="4">
    <source>
        <dbReference type="ARBA" id="ARBA00069967"/>
    </source>
</evidence>
<keyword evidence="2 5" id="KW-0808">Transferase</keyword>
<accession>T2MK43</accession>
<dbReference type="GO" id="GO:0005829">
    <property type="term" value="C:cytosol"/>
    <property type="evidence" value="ECO:0007669"/>
    <property type="project" value="TreeGrafter"/>
</dbReference>
<protein>
    <recommendedName>
        <fullName evidence="4">2-C-methyl-D-erythritol 4-phosphate cytidylyltransferase, chloroplastic</fullName>
    </recommendedName>
</protein>
<evidence type="ECO:0000256" key="1">
    <source>
        <dbReference type="ARBA" id="ARBA00009789"/>
    </source>
</evidence>
<dbReference type="GO" id="GO:0047349">
    <property type="term" value="F:D-ribitol-5-phosphate cytidylyltransferase activity"/>
    <property type="evidence" value="ECO:0007669"/>
    <property type="project" value="TreeGrafter"/>
</dbReference>
<keyword evidence="3 5" id="KW-0548">Nucleotidyltransferase</keyword>
<dbReference type="PANTHER" id="PTHR43015">
    <property type="entry name" value="D-RIBITOL-5-PHOSPHATE CYTIDYLYLTRANSFERASE"/>
    <property type="match status" value="1"/>
</dbReference>
<dbReference type="EMBL" id="HAAD01006043">
    <property type="protein sequence ID" value="CDG72275.1"/>
    <property type="molecule type" value="mRNA"/>
</dbReference>
<evidence type="ECO:0000313" key="5">
    <source>
        <dbReference type="EMBL" id="CDG72275.1"/>
    </source>
</evidence>
<sequence>MSLKSDVVVVLPAGGCGQRFGSDIPKQFVEVCGMPVLCYSIEVFHSISWIKKIVVPVPKYWIEFAKQLFLERKYNKVVVIEGKESRHQSIYAGIQTLIGFCSAEDIVIIHDAVRPFIDEDFLIQLVNEAKLYKASGSIRPLVSTIIKSTSDGFMETSLKRDSYCESHTPQCFQFNVICKAYQKCSETEFIHGTECLQLVQTHVGISPKLVDGPSYLWKVTHKSDIRLMEIYIKSKIRDKNENNDNIIFKPSEEI</sequence>
<dbReference type="CDD" id="cd02516">
    <property type="entry name" value="CDP-ME_synthetase"/>
    <property type="match status" value="1"/>
</dbReference>